<dbReference type="Proteomes" id="UP001501427">
    <property type="component" value="Unassembled WGS sequence"/>
</dbReference>
<evidence type="ECO:0000259" key="5">
    <source>
        <dbReference type="PROSITE" id="PS51935"/>
    </source>
</evidence>
<dbReference type="GO" id="GO:0008234">
    <property type="term" value="F:cysteine-type peptidase activity"/>
    <property type="evidence" value="ECO:0007669"/>
    <property type="project" value="UniProtKB-KW"/>
</dbReference>
<dbReference type="EMBL" id="BAAAHD010000089">
    <property type="protein sequence ID" value="GAA0597224.1"/>
    <property type="molecule type" value="Genomic_DNA"/>
</dbReference>
<dbReference type="Gene3D" id="1.10.530.10">
    <property type="match status" value="1"/>
</dbReference>
<dbReference type="Proteomes" id="UP000549343">
    <property type="component" value="Unassembled WGS sequence"/>
</dbReference>
<comment type="similarity">
    <text evidence="1">Belongs to the peptidase C40 family.</text>
</comment>
<evidence type="ECO:0000313" key="8">
    <source>
        <dbReference type="Proteomes" id="UP000549343"/>
    </source>
</evidence>
<dbReference type="EMBL" id="JACHMV010000001">
    <property type="protein sequence ID" value="MBB4778493.1"/>
    <property type="molecule type" value="Genomic_DNA"/>
</dbReference>
<proteinExistence type="inferred from homology"/>
<evidence type="ECO:0000256" key="1">
    <source>
        <dbReference type="ARBA" id="ARBA00007074"/>
    </source>
</evidence>
<dbReference type="Pfam" id="PF01464">
    <property type="entry name" value="SLT"/>
    <property type="match status" value="1"/>
</dbReference>
<dbReference type="InterPro" id="IPR051794">
    <property type="entry name" value="PG_Endopeptidase_C40"/>
</dbReference>
<dbReference type="Gene3D" id="3.90.1720.10">
    <property type="entry name" value="endopeptidase domain like (from Nostoc punctiforme)"/>
    <property type="match status" value="1"/>
</dbReference>
<reference evidence="7 8" key="2">
    <citation type="submission" date="2020-08" db="EMBL/GenBank/DDBJ databases">
        <title>Sequencing the genomes of 1000 actinobacteria strains.</title>
        <authorList>
            <person name="Klenk H.-P."/>
        </authorList>
    </citation>
    <scope>NUCLEOTIDE SEQUENCE [LARGE SCALE GENOMIC DNA]</scope>
    <source>
        <strain evidence="7 8">DSM 44772</strain>
    </source>
</reference>
<reference evidence="6 9" key="1">
    <citation type="journal article" date="2019" name="Int. J. Syst. Evol. Microbiol.">
        <title>The Global Catalogue of Microorganisms (GCM) 10K type strain sequencing project: providing services to taxonomists for standard genome sequencing and annotation.</title>
        <authorList>
            <consortium name="The Broad Institute Genomics Platform"/>
            <consortium name="The Broad Institute Genome Sequencing Center for Infectious Disease"/>
            <person name="Wu L."/>
            <person name="Ma J."/>
        </authorList>
    </citation>
    <scope>NUCLEOTIDE SEQUENCE [LARGE SCALE GENOMIC DNA]</scope>
    <source>
        <strain evidence="6 9">JCM 10667</strain>
    </source>
</reference>
<comment type="caution">
    <text evidence="7">The sequence shown here is derived from an EMBL/GenBank/DDBJ whole genome shotgun (WGS) entry which is preliminary data.</text>
</comment>
<organism evidence="7 8">
    <name type="scientific">Actinomadura livida</name>
    <dbReference type="NCBI Taxonomy" id="79909"/>
    <lineage>
        <taxon>Bacteria</taxon>
        <taxon>Bacillati</taxon>
        <taxon>Actinomycetota</taxon>
        <taxon>Actinomycetes</taxon>
        <taxon>Streptosporangiales</taxon>
        <taxon>Thermomonosporaceae</taxon>
        <taxon>Actinomadura</taxon>
    </lineage>
</organism>
<evidence type="ECO:0000313" key="6">
    <source>
        <dbReference type="EMBL" id="GAA0597224.1"/>
    </source>
</evidence>
<evidence type="ECO:0000256" key="2">
    <source>
        <dbReference type="ARBA" id="ARBA00022670"/>
    </source>
</evidence>
<sequence>MPVVAGLVALVVLAVVLIGAVSGSSSSPNECGLDTDGPPVAGIPANYLALYRKAGAQYRIPWEILAAVGAAESDHGRSRAPGVRSGENHAGAGGPMQFLAATWAAFGIDGNHDGKKDRYDPADAIPAAARYLQHNGAPQKMHAALFAYNHSDAYVGDVLHRARRYKATPPIACTDSGTIAAPNETIAKIIAFAMAQRGKPYVFGATGPHAWDCSSLVQAAYRAAGLAIPRTTFAQWPFGIRVPNHRAQPGDLVFFNSGPGTSTNRPGHVGLVIAPGKMVAARCSTCRPAIGVETYRRQDWVGTTRPLLKLRGRPHSPDDRWKT</sequence>
<dbReference type="AlphaFoldDB" id="A0A7W7N108"/>
<keyword evidence="3 7" id="KW-0378">Hydrolase</keyword>
<keyword evidence="4" id="KW-0788">Thiol protease</keyword>
<dbReference type="InterPro" id="IPR008258">
    <property type="entry name" value="Transglycosylase_SLT_dom_1"/>
</dbReference>
<dbReference type="GO" id="GO:0006508">
    <property type="term" value="P:proteolysis"/>
    <property type="evidence" value="ECO:0007669"/>
    <property type="project" value="UniProtKB-KW"/>
</dbReference>
<dbReference type="InterPro" id="IPR038765">
    <property type="entry name" value="Papain-like_cys_pep_sf"/>
</dbReference>
<evidence type="ECO:0000256" key="3">
    <source>
        <dbReference type="ARBA" id="ARBA00022801"/>
    </source>
</evidence>
<dbReference type="Pfam" id="PF00877">
    <property type="entry name" value="NLPC_P60"/>
    <property type="match status" value="1"/>
</dbReference>
<keyword evidence="2" id="KW-0645">Protease</keyword>
<name>A0A7W7N108_9ACTN</name>
<dbReference type="InterPro" id="IPR000064">
    <property type="entry name" value="NLP_P60_dom"/>
</dbReference>
<dbReference type="InterPro" id="IPR023346">
    <property type="entry name" value="Lysozyme-like_dom_sf"/>
</dbReference>
<dbReference type="PROSITE" id="PS51935">
    <property type="entry name" value="NLPC_P60"/>
    <property type="match status" value="1"/>
</dbReference>
<dbReference type="CDD" id="cd13399">
    <property type="entry name" value="Slt35-like"/>
    <property type="match status" value="1"/>
</dbReference>
<reference evidence="6" key="3">
    <citation type="submission" date="2023-12" db="EMBL/GenBank/DDBJ databases">
        <authorList>
            <person name="Sun Q."/>
            <person name="Inoue M."/>
        </authorList>
    </citation>
    <scope>NUCLEOTIDE SEQUENCE</scope>
    <source>
        <strain evidence="6">JCM 10667</strain>
    </source>
</reference>
<dbReference type="RefSeq" id="WP_184889536.1">
    <property type="nucleotide sequence ID" value="NZ_BAAAHD010000089.1"/>
</dbReference>
<gene>
    <name evidence="7" type="ORF">F4557_006911</name>
    <name evidence="6" type="ORF">GCM10009546_69090</name>
</gene>
<dbReference type="SUPFAM" id="SSF54001">
    <property type="entry name" value="Cysteine proteinases"/>
    <property type="match status" value="1"/>
</dbReference>
<accession>A0A7W7N108</accession>
<dbReference type="PANTHER" id="PTHR47359">
    <property type="entry name" value="PEPTIDOGLYCAN DL-ENDOPEPTIDASE CWLO"/>
    <property type="match status" value="1"/>
</dbReference>
<keyword evidence="9" id="KW-1185">Reference proteome</keyword>
<dbReference type="SUPFAM" id="SSF53955">
    <property type="entry name" value="Lysozyme-like"/>
    <property type="match status" value="1"/>
</dbReference>
<evidence type="ECO:0000313" key="9">
    <source>
        <dbReference type="Proteomes" id="UP001501427"/>
    </source>
</evidence>
<dbReference type="PANTHER" id="PTHR47359:SF3">
    <property type="entry name" value="NLP_P60 DOMAIN-CONTAINING PROTEIN-RELATED"/>
    <property type="match status" value="1"/>
</dbReference>
<protein>
    <submittedName>
        <fullName evidence="7">Cell wall-associated NlpC family hydrolase</fullName>
    </submittedName>
    <submittedName>
        <fullName evidence="6">NlpC/P60 family protein</fullName>
    </submittedName>
</protein>
<evidence type="ECO:0000256" key="4">
    <source>
        <dbReference type="ARBA" id="ARBA00022807"/>
    </source>
</evidence>
<feature type="domain" description="NlpC/P60" evidence="5">
    <location>
        <begin position="183"/>
        <end position="307"/>
    </location>
</feature>
<evidence type="ECO:0000313" key="7">
    <source>
        <dbReference type="EMBL" id="MBB4778493.1"/>
    </source>
</evidence>